<dbReference type="RefSeq" id="WP_137127578.1">
    <property type="nucleotide sequence ID" value="NZ_AP025637.1"/>
</dbReference>
<dbReference type="PANTHER" id="PTHR33677">
    <property type="entry name" value="TRANSCRIPTIONAL REPRESSOR FRMR-RELATED"/>
    <property type="match status" value="1"/>
</dbReference>
<reference evidence="2 3" key="1">
    <citation type="journal article" date="2016" name="Microbes Environ.">
        <title>Phylogenetically diverse aerobic anoxygenic phototrophic bacteria isolated from epilithic biofilms in Tama river, Japan.</title>
        <authorList>
            <person name="Hirose S."/>
            <person name="Matsuura K."/>
            <person name="Haruta S."/>
        </authorList>
    </citation>
    <scope>NUCLEOTIDE SEQUENCE [LARGE SCALE GENOMIC DNA]</scope>
    <source>
        <strain evidence="2 3">S08</strain>
    </source>
</reference>
<protein>
    <submittedName>
        <fullName evidence="2">Metal resistance protein</fullName>
    </submittedName>
</protein>
<sequence>MSEQHVHGSHPEIAKRLKRAEGHLRSVVEMINAGRPCLDIAQQLHAVERAVSEAKRSLIRDHLDHCLDHAAEETGAERRAAMEAFKQITKYL</sequence>
<dbReference type="Proteomes" id="UP000831327">
    <property type="component" value="Chromosome"/>
</dbReference>
<dbReference type="Gene3D" id="1.20.58.1000">
    <property type="entry name" value="Metal-sensitive repressor, helix protomer"/>
    <property type="match status" value="1"/>
</dbReference>
<organism evidence="2 3">
    <name type="scientific">Roseomonas fluvialis</name>
    <dbReference type="NCBI Taxonomy" id="1750527"/>
    <lineage>
        <taxon>Bacteria</taxon>
        <taxon>Pseudomonadati</taxon>
        <taxon>Pseudomonadota</taxon>
        <taxon>Alphaproteobacteria</taxon>
        <taxon>Acetobacterales</taxon>
        <taxon>Roseomonadaceae</taxon>
        <taxon>Roseomonas</taxon>
    </lineage>
</organism>
<evidence type="ECO:0000256" key="1">
    <source>
        <dbReference type="ARBA" id="ARBA00005260"/>
    </source>
</evidence>
<keyword evidence="3" id="KW-1185">Reference proteome</keyword>
<evidence type="ECO:0000313" key="2">
    <source>
        <dbReference type="EMBL" id="BDG71664.1"/>
    </source>
</evidence>
<dbReference type="EMBL" id="AP025637">
    <property type="protein sequence ID" value="BDG71664.1"/>
    <property type="molecule type" value="Genomic_DNA"/>
</dbReference>
<dbReference type="InterPro" id="IPR038390">
    <property type="entry name" value="Metal_Tscrpt_repr_sf"/>
</dbReference>
<gene>
    <name evidence="2" type="ORF">Rmf_15930</name>
</gene>
<dbReference type="Pfam" id="PF02583">
    <property type="entry name" value="Trns_repr_metal"/>
    <property type="match status" value="1"/>
</dbReference>
<dbReference type="InterPro" id="IPR003735">
    <property type="entry name" value="Metal_Tscrpt_repr"/>
</dbReference>
<comment type="similarity">
    <text evidence="1">Belongs to the FrmR/RcnR family.</text>
</comment>
<name>A0ABN6NZ11_9PROT</name>
<evidence type="ECO:0000313" key="3">
    <source>
        <dbReference type="Proteomes" id="UP000831327"/>
    </source>
</evidence>
<proteinExistence type="inferred from homology"/>
<dbReference type="CDD" id="cd10154">
    <property type="entry name" value="NreA-like_DUF156"/>
    <property type="match status" value="1"/>
</dbReference>
<accession>A0ABN6NZ11</accession>